<feature type="compositionally biased region" description="Low complexity" evidence="1">
    <location>
        <begin position="199"/>
        <end position="227"/>
    </location>
</feature>
<feature type="chain" id="PRO_5043833050" evidence="2">
    <location>
        <begin position="21"/>
        <end position="734"/>
    </location>
</feature>
<reference evidence="3 4" key="1">
    <citation type="submission" date="2019-10" db="EMBL/GenBank/DDBJ databases">
        <authorList>
            <person name="Palmer J.M."/>
        </authorList>
    </citation>
    <scope>NUCLEOTIDE SEQUENCE [LARGE SCALE GENOMIC DNA]</scope>
    <source>
        <strain evidence="3 4">TWF694</strain>
    </source>
</reference>
<evidence type="ECO:0000256" key="1">
    <source>
        <dbReference type="SAM" id="MobiDB-lite"/>
    </source>
</evidence>
<organism evidence="3 4">
    <name type="scientific">Orbilia ellipsospora</name>
    <dbReference type="NCBI Taxonomy" id="2528407"/>
    <lineage>
        <taxon>Eukaryota</taxon>
        <taxon>Fungi</taxon>
        <taxon>Dikarya</taxon>
        <taxon>Ascomycota</taxon>
        <taxon>Pezizomycotina</taxon>
        <taxon>Orbiliomycetes</taxon>
        <taxon>Orbiliales</taxon>
        <taxon>Orbiliaceae</taxon>
        <taxon>Orbilia</taxon>
    </lineage>
</organism>
<sequence>MRSSVLLHSFLLTLAVRVSAAPAKPPPTRETVTNNSVNPIVDGATKPFQEFSTTFGQTTNEGMPTVIFGGSKSETVTVTRGEGATPFTANFGPAQCCKNAAEVTKSKAKCIPAACGLSIKSMKGSETISESTFKSTTKDGKFKLEKFTINSVSKKFKPTLEQMKTLNANARRFKYAVDALKKMHAKPKRLPRVRRQETTTETETVETTTTTTESSSSGESSSGGTVTNGIIADPTGSQDAERWFNTFLIVLIKILQDFIVEVDTYPWANLDAKSVGFLATLSFNTATRFEQFFLGAFTNGQFVDESFTQSFNDFSTAVLTLSSKVSSSIDVNKVSTAAESFDVNGIMSSVSSFDVEGITADAIKIGMDAITSSTKIPGIDGVTGGFGGLGGGIVPTDVEGATHPANIIAGGINGIPNGGATNIISGGTANIVGGDGIGSIMGGGVDTVTGGGETGTISNGGVDTIINSGAGTIMNGANPDTIFGEGNIDGVIPSDTTNTIFPGGTETTANGGIGNIIPTDGNTETVTGGGLTGIIPTGGNVGNLNGGVAGIIPTGDNTGTVVTGIFPTGGNSDTVITSTDPNTVVEPVSGSTANTIIDNATNSGTVTGGTVGTVSGGTVNTIVDNATNPSAVTGTGNIVGTVTNGGSVNGITGTDTTGVPHLTTSNGVISITNSFPGFNGVTSAVGGTGSADTFTTAFTSAFTTFSGTITQFFPMFDIPTDGVTSFVFTSSPEN</sequence>
<evidence type="ECO:0000313" key="3">
    <source>
        <dbReference type="EMBL" id="KAK6537306.1"/>
    </source>
</evidence>
<keyword evidence="2" id="KW-0732">Signal</keyword>
<keyword evidence="4" id="KW-1185">Reference proteome</keyword>
<comment type="caution">
    <text evidence="3">The sequence shown here is derived from an EMBL/GenBank/DDBJ whole genome shotgun (WGS) entry which is preliminary data.</text>
</comment>
<feature type="signal peptide" evidence="2">
    <location>
        <begin position="1"/>
        <end position="20"/>
    </location>
</feature>
<name>A0AAV9X6S2_9PEZI</name>
<feature type="region of interest" description="Disordered" evidence="1">
    <location>
        <begin position="186"/>
        <end position="232"/>
    </location>
</feature>
<evidence type="ECO:0000256" key="2">
    <source>
        <dbReference type="SAM" id="SignalP"/>
    </source>
</evidence>
<protein>
    <submittedName>
        <fullName evidence="3">Uncharacterized protein</fullName>
    </submittedName>
</protein>
<accession>A0AAV9X6S2</accession>
<evidence type="ECO:0000313" key="4">
    <source>
        <dbReference type="Proteomes" id="UP001365542"/>
    </source>
</evidence>
<proteinExistence type="predicted"/>
<dbReference type="AlphaFoldDB" id="A0AAV9X6S2"/>
<dbReference type="Proteomes" id="UP001365542">
    <property type="component" value="Unassembled WGS sequence"/>
</dbReference>
<dbReference type="EMBL" id="JAVHJO010000009">
    <property type="protein sequence ID" value="KAK6537306.1"/>
    <property type="molecule type" value="Genomic_DNA"/>
</dbReference>
<gene>
    <name evidence="3" type="ORF">TWF694_011498</name>
</gene>